<gene>
    <name evidence="2" type="ORF">ACFQO9_04400</name>
</gene>
<keyword evidence="3" id="KW-1185">Reference proteome</keyword>
<name>A0ABW2LUU2_9FLAO</name>
<dbReference type="EMBL" id="JBHTCR010000002">
    <property type="protein sequence ID" value="MFC7345957.1"/>
    <property type="molecule type" value="Genomic_DNA"/>
</dbReference>
<proteinExistence type="predicted"/>
<feature type="region of interest" description="Disordered" evidence="1">
    <location>
        <begin position="1"/>
        <end position="26"/>
    </location>
</feature>
<reference evidence="3" key="1">
    <citation type="journal article" date="2019" name="Int. J. Syst. Evol. Microbiol.">
        <title>The Global Catalogue of Microorganisms (GCM) 10K type strain sequencing project: providing services to taxonomists for standard genome sequencing and annotation.</title>
        <authorList>
            <consortium name="The Broad Institute Genomics Platform"/>
            <consortium name="The Broad Institute Genome Sequencing Center for Infectious Disease"/>
            <person name="Wu L."/>
            <person name="Ma J."/>
        </authorList>
    </citation>
    <scope>NUCLEOTIDE SEQUENCE [LARGE SCALE GENOMIC DNA]</scope>
    <source>
        <strain evidence="3">CCUG 54781</strain>
    </source>
</reference>
<accession>A0ABW2LUU2</accession>
<protein>
    <submittedName>
        <fullName evidence="2">Uncharacterized protein</fullName>
    </submittedName>
</protein>
<dbReference type="RefSeq" id="WP_378174334.1">
    <property type="nucleotide sequence ID" value="NZ_JBHTCR010000002.1"/>
</dbReference>
<evidence type="ECO:0000313" key="2">
    <source>
        <dbReference type="EMBL" id="MFC7345957.1"/>
    </source>
</evidence>
<sequence length="128" mass="14429">MNTLSQQANGAKKVTPATDEKANTKNEISKVEAKSIILETTAEKRIKNAENFQQICKKHQFLKEKSDELNAYVIGRDGIKETIKIKNADQVSFEISNSAIIGKILNLCQNELFEMVEQSEKEVLNFIV</sequence>
<evidence type="ECO:0000256" key="1">
    <source>
        <dbReference type="SAM" id="MobiDB-lite"/>
    </source>
</evidence>
<comment type="caution">
    <text evidence="2">The sequence shown here is derived from an EMBL/GenBank/DDBJ whole genome shotgun (WGS) entry which is preliminary data.</text>
</comment>
<dbReference type="Proteomes" id="UP001596550">
    <property type="component" value="Unassembled WGS sequence"/>
</dbReference>
<evidence type="ECO:0000313" key="3">
    <source>
        <dbReference type="Proteomes" id="UP001596550"/>
    </source>
</evidence>
<organism evidence="2 3">
    <name type="scientific">Chryseobacterium zhengzhouense</name>
    <dbReference type="NCBI Taxonomy" id="1636086"/>
    <lineage>
        <taxon>Bacteria</taxon>
        <taxon>Pseudomonadati</taxon>
        <taxon>Bacteroidota</taxon>
        <taxon>Flavobacteriia</taxon>
        <taxon>Flavobacteriales</taxon>
        <taxon>Weeksellaceae</taxon>
        <taxon>Chryseobacterium group</taxon>
        <taxon>Chryseobacterium</taxon>
    </lineage>
</organism>